<dbReference type="EMBL" id="VFPA01000001">
    <property type="protein sequence ID" value="TQM15677.1"/>
    <property type="molecule type" value="Genomic_DNA"/>
</dbReference>
<dbReference type="AlphaFoldDB" id="A0A543E255"/>
<evidence type="ECO:0000313" key="2">
    <source>
        <dbReference type="Proteomes" id="UP000315677"/>
    </source>
</evidence>
<name>A0A543E255_9PSEU</name>
<sequence length="110" mass="12591">MSENPHFRRFRQIVEGDYRAVFTEPGADGDRHLIEFAGDRYDPPLLVDFTDEEFEAAVHGTEDSGHHVWPEVSPVEGAIRLMSIHLEESLLSTRPVSRRIYISEGQLRAE</sequence>
<gene>
    <name evidence="1" type="ORF">FB558_2468</name>
</gene>
<dbReference type="RefSeq" id="WP_142051864.1">
    <property type="nucleotide sequence ID" value="NZ_VFPA01000001.1"/>
</dbReference>
<keyword evidence="2" id="KW-1185">Reference proteome</keyword>
<accession>A0A543E255</accession>
<protein>
    <submittedName>
        <fullName evidence="1">Uncharacterized protein</fullName>
    </submittedName>
</protein>
<dbReference type="OrthoDB" id="3429434at2"/>
<reference evidence="1 2" key="1">
    <citation type="submission" date="2019-06" db="EMBL/GenBank/DDBJ databases">
        <title>Sequencing the genomes of 1000 actinobacteria strains.</title>
        <authorList>
            <person name="Klenk H.-P."/>
        </authorList>
    </citation>
    <scope>NUCLEOTIDE SEQUENCE [LARGE SCALE GENOMIC DNA]</scope>
    <source>
        <strain evidence="1 2">DSM 45301</strain>
    </source>
</reference>
<dbReference type="Proteomes" id="UP000315677">
    <property type="component" value="Unassembled WGS sequence"/>
</dbReference>
<comment type="caution">
    <text evidence="1">The sequence shown here is derived from an EMBL/GenBank/DDBJ whole genome shotgun (WGS) entry which is preliminary data.</text>
</comment>
<evidence type="ECO:0000313" key="1">
    <source>
        <dbReference type="EMBL" id="TQM15677.1"/>
    </source>
</evidence>
<proteinExistence type="predicted"/>
<organism evidence="1 2">
    <name type="scientific">Pseudonocardia kunmingensis</name>
    <dbReference type="NCBI Taxonomy" id="630975"/>
    <lineage>
        <taxon>Bacteria</taxon>
        <taxon>Bacillati</taxon>
        <taxon>Actinomycetota</taxon>
        <taxon>Actinomycetes</taxon>
        <taxon>Pseudonocardiales</taxon>
        <taxon>Pseudonocardiaceae</taxon>
        <taxon>Pseudonocardia</taxon>
    </lineage>
</organism>